<evidence type="ECO:0000256" key="1">
    <source>
        <dbReference type="ARBA" id="ARBA00022448"/>
    </source>
</evidence>
<dbReference type="Pfam" id="PF02931">
    <property type="entry name" value="Neur_chan_LBD"/>
    <property type="match status" value="1"/>
</dbReference>
<dbReference type="InterPro" id="IPR006201">
    <property type="entry name" value="Neur_channel"/>
</dbReference>
<evidence type="ECO:0000256" key="6">
    <source>
        <dbReference type="ARBA" id="ARBA00023136"/>
    </source>
</evidence>
<evidence type="ECO:0000256" key="4">
    <source>
        <dbReference type="ARBA" id="ARBA00023018"/>
    </source>
</evidence>
<keyword evidence="1" id="KW-0813">Transport</keyword>
<organism evidence="12 13">
    <name type="scientific">Tetranychus urticae</name>
    <name type="common">Two-spotted spider mite</name>
    <dbReference type="NCBI Taxonomy" id="32264"/>
    <lineage>
        <taxon>Eukaryota</taxon>
        <taxon>Metazoa</taxon>
        <taxon>Ecdysozoa</taxon>
        <taxon>Arthropoda</taxon>
        <taxon>Chelicerata</taxon>
        <taxon>Arachnida</taxon>
        <taxon>Acari</taxon>
        <taxon>Acariformes</taxon>
        <taxon>Trombidiformes</taxon>
        <taxon>Prostigmata</taxon>
        <taxon>Eleutherengona</taxon>
        <taxon>Raphignathae</taxon>
        <taxon>Tetranychoidea</taxon>
        <taxon>Tetranychidae</taxon>
        <taxon>Tetranychus</taxon>
    </lineage>
</organism>
<protein>
    <recommendedName>
        <fullName evidence="11">Neurotransmitter-gated ion-channel ligand-binding domain-containing protein</fullName>
    </recommendedName>
</protein>
<evidence type="ECO:0000256" key="7">
    <source>
        <dbReference type="ARBA" id="ARBA00023170"/>
    </source>
</evidence>
<evidence type="ECO:0000256" key="9">
    <source>
        <dbReference type="ARBA" id="ARBA00023303"/>
    </source>
</evidence>
<keyword evidence="6" id="KW-0472">Membrane</keyword>
<keyword evidence="4" id="KW-0770">Synapse</keyword>
<name>T1KI33_TETUR</name>
<dbReference type="AlphaFoldDB" id="T1KI33"/>
<evidence type="ECO:0000313" key="12">
    <source>
        <dbReference type="EnsemblMetazoa" id="tetur125g00010.1"/>
    </source>
</evidence>
<evidence type="ECO:0000256" key="3">
    <source>
        <dbReference type="ARBA" id="ARBA00022692"/>
    </source>
</evidence>
<dbReference type="Gene3D" id="2.70.170.10">
    <property type="entry name" value="Neurotransmitter-gated ion-channel ligand-binding domain"/>
    <property type="match status" value="1"/>
</dbReference>
<comment type="subcellular location">
    <subcellularLocation>
        <location evidence="10">Synaptic cell membrane</location>
        <topology evidence="10">Multi-pass membrane protein</topology>
    </subcellularLocation>
</comment>
<dbReference type="GO" id="GO:0022848">
    <property type="term" value="F:acetylcholine-gated monoatomic cation-selective channel activity"/>
    <property type="evidence" value="ECO:0007669"/>
    <property type="project" value="InterPro"/>
</dbReference>
<dbReference type="Proteomes" id="UP000015104">
    <property type="component" value="Unassembled WGS sequence"/>
</dbReference>
<feature type="domain" description="Neurotransmitter-gated ion-channel ligand-binding" evidence="11">
    <location>
        <begin position="8"/>
        <end position="58"/>
    </location>
</feature>
<dbReference type="EMBL" id="CAEY01000101">
    <property type="status" value="NOT_ANNOTATED_CDS"/>
    <property type="molecule type" value="Genomic_DNA"/>
</dbReference>
<dbReference type="PANTHER" id="PTHR18945">
    <property type="entry name" value="NEUROTRANSMITTER GATED ION CHANNEL"/>
    <property type="match status" value="1"/>
</dbReference>
<sequence length="59" mass="6924">MNLNIGQNEKEQLLVSNIWLQMSWTDVNLTWNSSDYGGLTSLRIPSSRIWKPDLLLYNR</sequence>
<keyword evidence="8" id="KW-1071">Ligand-gated ion channel</keyword>
<dbReference type="STRING" id="32264.T1KI33"/>
<proteinExistence type="predicted"/>
<dbReference type="SUPFAM" id="SSF63712">
    <property type="entry name" value="Nicotinic receptor ligand binding domain-like"/>
    <property type="match status" value="1"/>
</dbReference>
<dbReference type="GO" id="GO:0004888">
    <property type="term" value="F:transmembrane signaling receptor activity"/>
    <property type="evidence" value="ECO:0007669"/>
    <property type="project" value="InterPro"/>
</dbReference>
<evidence type="ECO:0000256" key="8">
    <source>
        <dbReference type="ARBA" id="ARBA00023286"/>
    </source>
</evidence>
<keyword evidence="5" id="KW-0406">Ion transport</keyword>
<dbReference type="InterPro" id="IPR036734">
    <property type="entry name" value="Neur_chan_lig-bd_sf"/>
</dbReference>
<evidence type="ECO:0000259" key="11">
    <source>
        <dbReference type="Pfam" id="PF02931"/>
    </source>
</evidence>
<dbReference type="eggNOG" id="KOG3646">
    <property type="taxonomic scope" value="Eukaryota"/>
</dbReference>
<keyword evidence="2" id="KW-1003">Cell membrane</keyword>
<evidence type="ECO:0000256" key="2">
    <source>
        <dbReference type="ARBA" id="ARBA00022475"/>
    </source>
</evidence>
<dbReference type="HOGENOM" id="CLU_210566_0_0_1"/>
<evidence type="ECO:0000313" key="13">
    <source>
        <dbReference type="Proteomes" id="UP000015104"/>
    </source>
</evidence>
<keyword evidence="3" id="KW-0812">Transmembrane</keyword>
<reference evidence="12" key="2">
    <citation type="submission" date="2015-06" db="UniProtKB">
        <authorList>
            <consortium name="EnsemblMetazoa"/>
        </authorList>
    </citation>
    <scope>IDENTIFICATION</scope>
</reference>
<evidence type="ECO:0000256" key="10">
    <source>
        <dbReference type="ARBA" id="ARBA00034099"/>
    </source>
</evidence>
<reference evidence="13" key="1">
    <citation type="submission" date="2011-08" db="EMBL/GenBank/DDBJ databases">
        <authorList>
            <person name="Rombauts S."/>
        </authorList>
    </citation>
    <scope>NUCLEOTIDE SEQUENCE</scope>
    <source>
        <strain evidence="13">London</strain>
    </source>
</reference>
<evidence type="ECO:0000256" key="5">
    <source>
        <dbReference type="ARBA" id="ARBA00023065"/>
    </source>
</evidence>
<dbReference type="GO" id="GO:0045211">
    <property type="term" value="C:postsynaptic membrane"/>
    <property type="evidence" value="ECO:0007669"/>
    <property type="project" value="InterPro"/>
</dbReference>
<keyword evidence="13" id="KW-1185">Reference proteome</keyword>
<dbReference type="PRINTS" id="PR00254">
    <property type="entry name" value="NICOTINICR"/>
</dbReference>
<keyword evidence="7" id="KW-0675">Receptor</keyword>
<keyword evidence="9" id="KW-0407">Ion channel</keyword>
<dbReference type="EnsemblMetazoa" id="tetur125g00010.1">
    <property type="protein sequence ID" value="tetur125g00010.1"/>
    <property type="gene ID" value="tetur125g00010"/>
</dbReference>
<dbReference type="InterPro" id="IPR006202">
    <property type="entry name" value="Neur_chan_lig-bd"/>
</dbReference>
<accession>T1KI33</accession>
<dbReference type="InterPro" id="IPR002394">
    <property type="entry name" value="Nicotinic_acetylcholine_rcpt"/>
</dbReference>